<feature type="domain" description="NADP-dependent oxidoreductase" evidence="1">
    <location>
        <begin position="61"/>
        <end position="255"/>
    </location>
</feature>
<reference evidence="2 3" key="1">
    <citation type="submission" date="2018-09" db="EMBL/GenBank/DDBJ databases">
        <title>Genomic Encyclopedia of Archaeal and Bacterial Type Strains, Phase II (KMG-II): from individual species to whole genera.</title>
        <authorList>
            <person name="Goeker M."/>
        </authorList>
    </citation>
    <scope>NUCLEOTIDE SEQUENCE [LARGE SCALE GENOMIC DNA]</scope>
    <source>
        <strain evidence="2 3">DSM 27148</strain>
    </source>
</reference>
<dbReference type="AlphaFoldDB" id="A0A419VUD4"/>
<organism evidence="2 3">
    <name type="scientific">Mangrovibacterium diazotrophicum</name>
    <dbReference type="NCBI Taxonomy" id="1261403"/>
    <lineage>
        <taxon>Bacteria</taxon>
        <taxon>Pseudomonadati</taxon>
        <taxon>Bacteroidota</taxon>
        <taxon>Bacteroidia</taxon>
        <taxon>Marinilabiliales</taxon>
        <taxon>Prolixibacteraceae</taxon>
        <taxon>Mangrovibacterium</taxon>
    </lineage>
</organism>
<dbReference type="InterPro" id="IPR006311">
    <property type="entry name" value="TAT_signal"/>
</dbReference>
<protein>
    <submittedName>
        <fullName evidence="2">Putative aldo/keto reductase-like oxidoreductase</fullName>
    </submittedName>
</protein>
<accession>A0A419VUD4</accession>
<comment type="caution">
    <text evidence="2">The sequence shown here is derived from an EMBL/GenBank/DDBJ whole genome shotgun (WGS) entry which is preliminary data.</text>
</comment>
<dbReference type="Pfam" id="PF00248">
    <property type="entry name" value="Aldo_ket_red"/>
    <property type="match status" value="1"/>
</dbReference>
<dbReference type="PANTHER" id="PTHR43312">
    <property type="entry name" value="D-THREO-ALDOSE 1-DEHYDROGENASE"/>
    <property type="match status" value="1"/>
</dbReference>
<gene>
    <name evidence="2" type="ORF">BC643_4591</name>
</gene>
<dbReference type="InterPro" id="IPR023210">
    <property type="entry name" value="NADP_OxRdtase_dom"/>
</dbReference>
<evidence type="ECO:0000313" key="3">
    <source>
        <dbReference type="Proteomes" id="UP000283387"/>
    </source>
</evidence>
<dbReference type="CDD" id="cd19100">
    <property type="entry name" value="AKR_unchar"/>
    <property type="match status" value="1"/>
</dbReference>
<proteinExistence type="predicted"/>
<dbReference type="PANTHER" id="PTHR43312:SF1">
    <property type="entry name" value="NADP-DEPENDENT OXIDOREDUCTASE DOMAIN-CONTAINING PROTEIN"/>
    <property type="match status" value="1"/>
</dbReference>
<dbReference type="SUPFAM" id="SSF51430">
    <property type="entry name" value="NAD(P)-linked oxidoreductase"/>
    <property type="match status" value="1"/>
</dbReference>
<dbReference type="Proteomes" id="UP000283387">
    <property type="component" value="Unassembled WGS sequence"/>
</dbReference>
<name>A0A419VUD4_9BACT</name>
<keyword evidence="3" id="KW-1185">Reference proteome</keyword>
<dbReference type="InterPro" id="IPR053135">
    <property type="entry name" value="AKR2_Oxidoreductase"/>
</dbReference>
<dbReference type="Gene3D" id="3.20.20.100">
    <property type="entry name" value="NADP-dependent oxidoreductase domain"/>
    <property type="match status" value="1"/>
</dbReference>
<sequence length="326" mass="37066">MNQKDNWPVAEKKKLMKRRDFIKQTAAAMAALSVTGLTTSFTKDGVPYRKLGKTGMDVSLLGVGGYHIGDRFITESDSIKLIREALDNGINFLDNAWHYNNGRSEELMGKALLDGYRNKAILMTKHHGRDPKTAQEHLETSLRRLQTDYLDLWQFHEIESMDSVDKIYSSGVLDFVVKKRDEGVIRHIGFTGHSRPEIHRAMIEKGFEWETVQMPINVLDHHYSSFSQEIIPLLVERNIGIIGMKSVASGAIVKEGIATIEECLRFAMTLPTSSVVSGMNNLEHFRHNLEIVRNFKPMTEDEIATLLDKTLDHAQGGKHEWYKDKV</sequence>
<dbReference type="EMBL" id="RAPN01000006">
    <property type="protein sequence ID" value="RKD85072.1"/>
    <property type="molecule type" value="Genomic_DNA"/>
</dbReference>
<evidence type="ECO:0000259" key="1">
    <source>
        <dbReference type="Pfam" id="PF00248"/>
    </source>
</evidence>
<dbReference type="PROSITE" id="PS51318">
    <property type="entry name" value="TAT"/>
    <property type="match status" value="1"/>
</dbReference>
<dbReference type="InterPro" id="IPR036812">
    <property type="entry name" value="NAD(P)_OxRdtase_dom_sf"/>
</dbReference>
<evidence type="ECO:0000313" key="2">
    <source>
        <dbReference type="EMBL" id="RKD85072.1"/>
    </source>
</evidence>